<accession>A0A9X4EVY6</accession>
<comment type="caution">
    <text evidence="1">The sequence shown here is derived from an EMBL/GenBank/DDBJ whole genome shotgun (WGS) entry which is preliminary data.</text>
</comment>
<evidence type="ECO:0000313" key="1">
    <source>
        <dbReference type="EMBL" id="MDE1207361.1"/>
    </source>
</evidence>
<dbReference type="EMBL" id="JAIWJY010000007">
    <property type="protein sequence ID" value="MDE1207361.1"/>
    <property type="molecule type" value="Genomic_DNA"/>
</dbReference>
<gene>
    <name evidence="1" type="ORF">LCI24_11225</name>
</gene>
<proteinExistence type="predicted"/>
<organism evidence="1 2">
    <name type="scientific">Tenacibaculum larymnensis</name>
    <dbReference type="NCBI Taxonomy" id="2878201"/>
    <lineage>
        <taxon>Bacteria</taxon>
        <taxon>Pseudomonadati</taxon>
        <taxon>Bacteroidota</taxon>
        <taxon>Flavobacteriia</taxon>
        <taxon>Flavobacteriales</taxon>
        <taxon>Flavobacteriaceae</taxon>
        <taxon>Tenacibaculum</taxon>
    </lineage>
</organism>
<name>A0A9X4EVY6_9FLAO</name>
<evidence type="ECO:0000313" key="2">
    <source>
        <dbReference type="Proteomes" id="UP001149303"/>
    </source>
</evidence>
<keyword evidence="2" id="KW-1185">Reference proteome</keyword>
<dbReference type="Proteomes" id="UP001149303">
    <property type="component" value="Unassembled WGS sequence"/>
</dbReference>
<reference evidence="1" key="1">
    <citation type="submission" date="2021-09" db="EMBL/GenBank/DDBJ databases">
        <authorList>
            <person name="Smyrli M."/>
        </authorList>
    </citation>
    <scope>NUCLEOTIDE SEQUENCE</scope>
    <source>
        <strain evidence="1">LAR25</strain>
    </source>
</reference>
<dbReference type="AlphaFoldDB" id="A0A9X4EVY6"/>
<protein>
    <submittedName>
        <fullName evidence="1">Uncharacterized protein</fullName>
    </submittedName>
</protein>
<sequence>MTVSVLLISCSQDLDNIEKEESFVIVNNEKALIKNAYWYKNDQGEVTMLFLNGLARLKENNLYIDNKVVEDRVVFLEFSVSITHISEGNYNFPEKLKHLYSDICISNGSETTYECNDYINLRGVDVDEDRAQGEVQITKKSENNFIININADDGNGRKMIGLYSGEINELVF</sequence>